<dbReference type="Pfam" id="PF05958">
    <property type="entry name" value="tRNA_U5-meth_tr"/>
    <property type="match status" value="1"/>
</dbReference>
<protein>
    <submittedName>
        <fullName evidence="8">23S rRNA (Uracil(1939)-C(5))-methyltransferase RlmD</fullName>
    </submittedName>
</protein>
<evidence type="ECO:0000256" key="6">
    <source>
        <dbReference type="SAM" id="MobiDB-lite"/>
    </source>
</evidence>
<comment type="similarity">
    <text evidence="4">Belongs to the class I-like SAM-binding methyltransferase superfamily. RNA M5U methyltransferase family.</text>
</comment>
<feature type="binding site" evidence="4">
    <location>
        <position position="382"/>
    </location>
    <ligand>
        <name>S-adenosyl-L-methionine</name>
        <dbReference type="ChEBI" id="CHEBI:59789"/>
    </ligand>
</feature>
<dbReference type="Proteomes" id="UP000190229">
    <property type="component" value="Unassembled WGS sequence"/>
</dbReference>
<sequence>MERESRRAGGRRERTPGARADGRRDRAPARAVPVRLGQTYEVVIDRLGFQGEGVARVEGFTVFVPGALIGERVTVRMERVERSFARAVLLQVVEAAAERVLPRCSVYAECGGCNLQHMSAEAQLGMKKQTVLDALERIGRFPKEDVRAWVRDVIPSPNVWQYRNKVTWTVSVEDGRFAVGFVEEGSHDPVNTDDCAIVPEHVLRIVRAMRRVDEAVRGADMERGADLSAASLPGQGAGTSTAMLSPWRGVHHVRVRTNGSAEVLIALLVETGVVFSPEDVRLFRNELEAQRVKVVGLIADDGVAERVLFGQPQMEERIAGLTFGVSSRSFMQVNPAQAERLYAEALALAGLTGTQRVWDIYAGIGTLTLMAGRQAGSVVGVEIVEEAVRDAQMNIERNGMHHVRMMLGDAQDVVSRLAEDEHPDVVFLDPPRAGCEKRVLDAICDAAPARIVYVSCNPATLARDLRILADRGYAVDVAQPLDMFPQTSHVECVVSTYRVD</sequence>
<feature type="active site" description="Nucleophile" evidence="4">
    <location>
        <position position="456"/>
    </location>
</feature>
<dbReference type="FunFam" id="3.40.50.150:FF:000009">
    <property type="entry name" value="23S rRNA (Uracil(1939)-C(5))-methyltransferase RlmD"/>
    <property type="match status" value="1"/>
</dbReference>
<comment type="caution">
    <text evidence="8">The sequence shown here is derived from an EMBL/GenBank/DDBJ whole genome shotgun (WGS) entry which is preliminary data.</text>
</comment>
<keyword evidence="2 4" id="KW-0808">Transferase</keyword>
<dbReference type="EMBL" id="MWPS01000046">
    <property type="protein sequence ID" value="OPG14935.1"/>
    <property type="molecule type" value="Genomic_DNA"/>
</dbReference>
<dbReference type="NCBIfam" id="TIGR00479">
    <property type="entry name" value="rumA"/>
    <property type="match status" value="1"/>
</dbReference>
<feature type="active site" evidence="5">
    <location>
        <position position="456"/>
    </location>
</feature>
<feature type="domain" description="TRAM" evidence="7">
    <location>
        <begin position="33"/>
        <end position="91"/>
    </location>
</feature>
<evidence type="ECO:0000256" key="3">
    <source>
        <dbReference type="ARBA" id="ARBA00022691"/>
    </source>
</evidence>
<keyword evidence="3 4" id="KW-0949">S-adenosyl-L-methionine</keyword>
<dbReference type="InterPro" id="IPR030391">
    <property type="entry name" value="MeTrfase_TrmA_CS"/>
</dbReference>
<feature type="binding site" evidence="4">
    <location>
        <position position="361"/>
    </location>
    <ligand>
        <name>S-adenosyl-L-methionine</name>
        <dbReference type="ChEBI" id="CHEBI:59789"/>
    </ligand>
</feature>
<dbReference type="PROSITE" id="PS01231">
    <property type="entry name" value="TRMA_2"/>
    <property type="match status" value="1"/>
</dbReference>
<feature type="binding site" evidence="4">
    <location>
        <position position="429"/>
    </location>
    <ligand>
        <name>S-adenosyl-L-methionine</name>
        <dbReference type="ChEBI" id="CHEBI:59789"/>
    </ligand>
</feature>
<evidence type="ECO:0000256" key="1">
    <source>
        <dbReference type="ARBA" id="ARBA00022603"/>
    </source>
</evidence>
<evidence type="ECO:0000256" key="2">
    <source>
        <dbReference type="ARBA" id="ARBA00022679"/>
    </source>
</evidence>
<dbReference type="CDD" id="cd02440">
    <property type="entry name" value="AdoMet_MTases"/>
    <property type="match status" value="1"/>
</dbReference>
<dbReference type="InterPro" id="IPR030390">
    <property type="entry name" value="MeTrfase_TrmA_AS"/>
</dbReference>
<gene>
    <name evidence="8" type="ORF">B2M26_13900</name>
</gene>
<dbReference type="PROSITE" id="PS01230">
    <property type="entry name" value="TRMA_1"/>
    <property type="match status" value="1"/>
</dbReference>
<name>A0A1V4EPS5_9BACL</name>
<evidence type="ECO:0000256" key="5">
    <source>
        <dbReference type="PROSITE-ProRule" id="PRU10015"/>
    </source>
</evidence>
<dbReference type="RefSeq" id="WP_079291747.1">
    <property type="nucleotide sequence ID" value="NZ_MWPS01000046.1"/>
</dbReference>
<keyword evidence="1 4" id="KW-0489">Methyltransferase</keyword>
<dbReference type="PROSITE" id="PS51687">
    <property type="entry name" value="SAM_MT_RNA_M5U"/>
    <property type="match status" value="1"/>
</dbReference>
<dbReference type="Pfam" id="PF01938">
    <property type="entry name" value="TRAM"/>
    <property type="match status" value="1"/>
</dbReference>
<dbReference type="FunFam" id="2.40.50.140:FF:000097">
    <property type="entry name" value="23S rRNA (uracil(1939)-C(5))-methyltransferase RlmD"/>
    <property type="match status" value="1"/>
</dbReference>
<dbReference type="GO" id="GO:0070041">
    <property type="term" value="F:rRNA (uridine-C5-)-methyltransferase activity"/>
    <property type="evidence" value="ECO:0007669"/>
    <property type="project" value="TreeGrafter"/>
</dbReference>
<dbReference type="SUPFAM" id="SSF53335">
    <property type="entry name" value="S-adenosyl-L-methionine-dependent methyltransferases"/>
    <property type="match status" value="1"/>
</dbReference>
<dbReference type="GO" id="GO:0070475">
    <property type="term" value="P:rRNA base methylation"/>
    <property type="evidence" value="ECO:0007669"/>
    <property type="project" value="TreeGrafter"/>
</dbReference>
<evidence type="ECO:0000256" key="4">
    <source>
        <dbReference type="PROSITE-ProRule" id="PRU01024"/>
    </source>
</evidence>
<dbReference type="Gene3D" id="2.40.50.140">
    <property type="entry name" value="Nucleic acid-binding proteins"/>
    <property type="match status" value="1"/>
</dbReference>
<dbReference type="Gene3D" id="3.40.50.150">
    <property type="entry name" value="Vaccinia Virus protein VP39"/>
    <property type="match status" value="1"/>
</dbReference>
<dbReference type="PROSITE" id="PS50926">
    <property type="entry name" value="TRAM"/>
    <property type="match status" value="1"/>
</dbReference>
<dbReference type="Gene3D" id="2.40.50.1070">
    <property type="match status" value="1"/>
</dbReference>
<evidence type="ECO:0000259" key="7">
    <source>
        <dbReference type="PROSITE" id="PS50926"/>
    </source>
</evidence>
<dbReference type="AlphaFoldDB" id="A0A1V4EPS5"/>
<evidence type="ECO:0000313" key="9">
    <source>
        <dbReference type="Proteomes" id="UP000190229"/>
    </source>
</evidence>
<accession>A0A1V4EPS5</accession>
<feature type="region of interest" description="Disordered" evidence="6">
    <location>
        <begin position="1"/>
        <end position="28"/>
    </location>
</feature>
<feature type="binding site" evidence="4">
    <location>
        <position position="332"/>
    </location>
    <ligand>
        <name>S-adenosyl-L-methionine</name>
        <dbReference type="ChEBI" id="CHEBI:59789"/>
    </ligand>
</feature>
<dbReference type="InterPro" id="IPR002792">
    <property type="entry name" value="TRAM_dom"/>
</dbReference>
<organism evidence="8 9">
    <name type="scientific">Ferroacidibacillus organovorans</name>
    <dbReference type="NCBI Taxonomy" id="1765683"/>
    <lineage>
        <taxon>Bacteria</taxon>
        <taxon>Bacillati</taxon>
        <taxon>Bacillota</taxon>
        <taxon>Bacilli</taxon>
        <taxon>Bacillales</taxon>
        <taxon>Alicyclobacillaceae</taxon>
        <taxon>Ferroacidibacillus</taxon>
    </lineage>
</organism>
<dbReference type="InterPro" id="IPR012340">
    <property type="entry name" value="NA-bd_OB-fold"/>
</dbReference>
<evidence type="ECO:0000313" key="8">
    <source>
        <dbReference type="EMBL" id="OPG14935.1"/>
    </source>
</evidence>
<dbReference type="InterPro" id="IPR029063">
    <property type="entry name" value="SAM-dependent_MTases_sf"/>
</dbReference>
<keyword evidence="9" id="KW-1185">Reference proteome</keyword>
<dbReference type="PANTHER" id="PTHR11061:SF30">
    <property type="entry name" value="TRNA (URACIL(54)-C(5))-METHYLTRANSFERASE"/>
    <property type="match status" value="1"/>
</dbReference>
<dbReference type="SUPFAM" id="SSF50249">
    <property type="entry name" value="Nucleic acid-binding proteins"/>
    <property type="match status" value="1"/>
</dbReference>
<dbReference type="InterPro" id="IPR010280">
    <property type="entry name" value="U5_MeTrfase_fam"/>
</dbReference>
<dbReference type="PANTHER" id="PTHR11061">
    <property type="entry name" value="RNA M5U METHYLTRANSFERASE"/>
    <property type="match status" value="1"/>
</dbReference>
<proteinExistence type="inferred from homology"/>
<reference evidence="8 9" key="1">
    <citation type="submission" date="2017-02" db="EMBL/GenBank/DDBJ databases">
        <title>Draft genome of Acidibacillus ferrooxidans Huett2.</title>
        <authorList>
            <person name="Schopf S."/>
        </authorList>
    </citation>
    <scope>NUCLEOTIDE SEQUENCE [LARGE SCALE GENOMIC DNA]</scope>
    <source>
        <strain evidence="8 9">Huett2</strain>
    </source>
</reference>